<gene>
    <name evidence="2" type="ORF">PHACADRAFT_262020</name>
</gene>
<organism evidence="2 3">
    <name type="scientific">Phanerochaete carnosa (strain HHB-10118-sp)</name>
    <name type="common">White-rot fungus</name>
    <name type="synonym">Peniophora carnosa</name>
    <dbReference type="NCBI Taxonomy" id="650164"/>
    <lineage>
        <taxon>Eukaryota</taxon>
        <taxon>Fungi</taxon>
        <taxon>Dikarya</taxon>
        <taxon>Basidiomycota</taxon>
        <taxon>Agaricomycotina</taxon>
        <taxon>Agaricomycetes</taxon>
        <taxon>Polyporales</taxon>
        <taxon>Phanerochaetaceae</taxon>
        <taxon>Phanerochaete</taxon>
    </lineage>
</organism>
<dbReference type="RefSeq" id="XP_007399520.1">
    <property type="nucleotide sequence ID" value="XM_007399458.1"/>
</dbReference>
<dbReference type="Proteomes" id="UP000008370">
    <property type="component" value="Unassembled WGS sequence"/>
</dbReference>
<evidence type="ECO:0000313" key="2">
    <source>
        <dbReference type="EMBL" id="EKM51714.1"/>
    </source>
</evidence>
<protein>
    <submittedName>
        <fullName evidence="2">Uncharacterized protein</fullName>
    </submittedName>
</protein>
<accession>K5VYM5</accession>
<dbReference type="AlphaFoldDB" id="K5VYM5"/>
<name>K5VYM5_PHACS</name>
<dbReference type="EMBL" id="JH930476">
    <property type="protein sequence ID" value="EKM51714.1"/>
    <property type="molecule type" value="Genomic_DNA"/>
</dbReference>
<dbReference type="KEGG" id="pco:PHACADRAFT_262020"/>
<feature type="non-terminal residue" evidence="2">
    <location>
        <position position="111"/>
    </location>
</feature>
<keyword evidence="3" id="KW-1185">Reference proteome</keyword>
<dbReference type="HOGENOM" id="CLU_2164441_0_0_1"/>
<reference evidence="2 3" key="1">
    <citation type="journal article" date="2012" name="BMC Genomics">
        <title>Comparative genomics of the white-rot fungi, Phanerochaete carnosa and P. chrysosporium, to elucidate the genetic basis of the distinct wood types they colonize.</title>
        <authorList>
            <person name="Suzuki H."/>
            <person name="MacDonald J."/>
            <person name="Syed K."/>
            <person name="Salamov A."/>
            <person name="Hori C."/>
            <person name="Aerts A."/>
            <person name="Henrissat B."/>
            <person name="Wiebenga A."/>
            <person name="vanKuyk P.A."/>
            <person name="Barry K."/>
            <person name="Lindquist E."/>
            <person name="LaButti K."/>
            <person name="Lapidus A."/>
            <person name="Lucas S."/>
            <person name="Coutinho P."/>
            <person name="Gong Y."/>
            <person name="Samejima M."/>
            <person name="Mahadevan R."/>
            <person name="Abou-Zaid M."/>
            <person name="de Vries R.P."/>
            <person name="Igarashi K."/>
            <person name="Yadav J.S."/>
            <person name="Grigoriev I.V."/>
            <person name="Master E.R."/>
        </authorList>
    </citation>
    <scope>NUCLEOTIDE SEQUENCE [LARGE SCALE GENOMIC DNA]</scope>
    <source>
        <strain evidence="2 3">HHB-10118-sp</strain>
    </source>
</reference>
<feature type="compositionally biased region" description="Low complexity" evidence="1">
    <location>
        <begin position="68"/>
        <end position="84"/>
    </location>
</feature>
<proteinExistence type="predicted"/>
<evidence type="ECO:0000256" key="1">
    <source>
        <dbReference type="SAM" id="MobiDB-lite"/>
    </source>
</evidence>
<evidence type="ECO:0000313" key="3">
    <source>
        <dbReference type="Proteomes" id="UP000008370"/>
    </source>
</evidence>
<feature type="region of interest" description="Disordered" evidence="1">
    <location>
        <begin position="49"/>
        <end position="111"/>
    </location>
</feature>
<dbReference type="InParanoid" id="K5VYM5"/>
<dbReference type="GeneID" id="18918161"/>
<sequence length="111" mass="11930">MLAESRWKVALDVAIASSKLRAKDSRRALPDPDVPDPDAPLIFVHAPAAPRSPHRLPARGPAMPLSPSTTHRSSQSRARASTRLLRGHMSRPPIAQCAATRHLGSNTTSTT</sequence>